<reference evidence="2 3" key="1">
    <citation type="submission" date="2021-03" db="EMBL/GenBank/DDBJ databases">
        <title>Glycomyces sp. nov., a novel actinomycete isolated from soil.</title>
        <authorList>
            <person name="Yang X."/>
            <person name="Xu X."/>
        </authorList>
    </citation>
    <scope>NUCLEOTIDE SEQUENCE [LARGE SCALE GENOMIC DNA]</scope>
    <source>
        <strain evidence="2 3">NEAU-S30</strain>
    </source>
</reference>
<dbReference type="InterPro" id="IPR000182">
    <property type="entry name" value="GNAT_dom"/>
</dbReference>
<proteinExistence type="predicted"/>
<dbReference type="PANTHER" id="PTHR42791:SF1">
    <property type="entry name" value="N-ACETYLTRANSFERASE DOMAIN-CONTAINING PROTEIN"/>
    <property type="match status" value="1"/>
</dbReference>
<dbReference type="RefSeq" id="WP_208494536.1">
    <property type="nucleotide sequence ID" value="NZ_JAGFNP010000002.1"/>
</dbReference>
<evidence type="ECO:0000259" key="1">
    <source>
        <dbReference type="PROSITE" id="PS51186"/>
    </source>
</evidence>
<protein>
    <submittedName>
        <fullName evidence="2">GNAT family N-acetyltransferase</fullName>
    </submittedName>
</protein>
<dbReference type="SUPFAM" id="SSF55729">
    <property type="entry name" value="Acyl-CoA N-acyltransferases (Nat)"/>
    <property type="match status" value="1"/>
</dbReference>
<comment type="caution">
    <text evidence="2">The sequence shown here is derived from an EMBL/GenBank/DDBJ whole genome shotgun (WGS) entry which is preliminary data.</text>
</comment>
<dbReference type="Proteomes" id="UP000681341">
    <property type="component" value="Unassembled WGS sequence"/>
</dbReference>
<keyword evidence="3" id="KW-1185">Reference proteome</keyword>
<feature type="domain" description="N-acetyltransferase" evidence="1">
    <location>
        <begin position="4"/>
        <end position="201"/>
    </location>
</feature>
<dbReference type="InterPro" id="IPR052523">
    <property type="entry name" value="Trichothecene_AcTrans"/>
</dbReference>
<dbReference type="Pfam" id="PF00583">
    <property type="entry name" value="Acetyltransf_1"/>
    <property type="match status" value="1"/>
</dbReference>
<gene>
    <name evidence="2" type="ORF">J5V16_03050</name>
</gene>
<dbReference type="PANTHER" id="PTHR42791">
    <property type="entry name" value="GNAT FAMILY ACETYLTRANSFERASE"/>
    <property type="match status" value="1"/>
</dbReference>
<sequence>MSDIIVRRAQEADLDTVVPAFAAATADEVVNAWIAAAGPVPVDAYTAHLIESMRKHLRDDEVWIAERDGRIEGLSVWIQVASTERFHAEVEEIAAMAETMALPMLGRAETVMRLIAGAHPEKFPHLYLFSIAVVPEHRGAGAGGAMLKARLATAEQEGMPVYLEASTEDSARLYRRHGFEAIGDRLRLPEEGPTLIPMWRN</sequence>
<name>A0ABS3TZ36_9ACTN</name>
<dbReference type="PROSITE" id="PS51186">
    <property type="entry name" value="GNAT"/>
    <property type="match status" value="1"/>
</dbReference>
<dbReference type="Gene3D" id="3.40.630.30">
    <property type="match status" value="1"/>
</dbReference>
<dbReference type="EMBL" id="JAGFNP010000002">
    <property type="protein sequence ID" value="MBO3731782.1"/>
    <property type="molecule type" value="Genomic_DNA"/>
</dbReference>
<organism evidence="2 3">
    <name type="scientific">Glycomyces niveus</name>
    <dbReference type="NCBI Taxonomy" id="2820287"/>
    <lineage>
        <taxon>Bacteria</taxon>
        <taxon>Bacillati</taxon>
        <taxon>Actinomycetota</taxon>
        <taxon>Actinomycetes</taxon>
        <taxon>Glycomycetales</taxon>
        <taxon>Glycomycetaceae</taxon>
        <taxon>Glycomyces</taxon>
    </lineage>
</organism>
<accession>A0ABS3TZ36</accession>
<dbReference type="CDD" id="cd04301">
    <property type="entry name" value="NAT_SF"/>
    <property type="match status" value="1"/>
</dbReference>
<dbReference type="InterPro" id="IPR016181">
    <property type="entry name" value="Acyl_CoA_acyltransferase"/>
</dbReference>
<evidence type="ECO:0000313" key="2">
    <source>
        <dbReference type="EMBL" id="MBO3731782.1"/>
    </source>
</evidence>
<evidence type="ECO:0000313" key="3">
    <source>
        <dbReference type="Proteomes" id="UP000681341"/>
    </source>
</evidence>